<dbReference type="Proteomes" id="UP001232584">
    <property type="component" value="Unassembled WGS sequence"/>
</dbReference>
<proteinExistence type="predicted"/>
<name>A0ABU0MX58_9FIRM</name>
<dbReference type="EMBL" id="JAUSWG010000002">
    <property type="protein sequence ID" value="MDQ0555495.1"/>
    <property type="molecule type" value="Genomic_DNA"/>
</dbReference>
<reference evidence="1 2" key="1">
    <citation type="submission" date="2023-07" db="EMBL/GenBank/DDBJ databases">
        <title>Genomic Encyclopedia of Type Strains, Phase IV (KMG-IV): sequencing the most valuable type-strain genomes for metagenomic binning, comparative biology and taxonomic classification.</title>
        <authorList>
            <person name="Goeker M."/>
        </authorList>
    </citation>
    <scope>NUCLEOTIDE SEQUENCE [LARGE SCALE GENOMIC DNA]</scope>
    <source>
        <strain evidence="1 2">DSM 15049</strain>
    </source>
</reference>
<accession>A0ABU0MX58</accession>
<organism evidence="1 2">
    <name type="scientific">Paraclostridium ghonii</name>
    <dbReference type="NCBI Taxonomy" id="29358"/>
    <lineage>
        <taxon>Bacteria</taxon>
        <taxon>Bacillati</taxon>
        <taxon>Bacillota</taxon>
        <taxon>Clostridia</taxon>
        <taxon>Peptostreptococcales</taxon>
        <taxon>Peptostreptococcaceae</taxon>
        <taxon>Paraclostridium</taxon>
    </lineage>
</organism>
<protein>
    <submittedName>
        <fullName evidence="1">Uncharacterized protein</fullName>
    </submittedName>
</protein>
<evidence type="ECO:0000313" key="2">
    <source>
        <dbReference type="Proteomes" id="UP001232584"/>
    </source>
</evidence>
<evidence type="ECO:0000313" key="1">
    <source>
        <dbReference type="EMBL" id="MDQ0555495.1"/>
    </source>
</evidence>
<gene>
    <name evidence="1" type="ORF">QOZ92_000608</name>
</gene>
<keyword evidence="2" id="KW-1185">Reference proteome</keyword>
<sequence>MGTSKGYIPPKGYLWKDAKSAVTNMAKNDFDNESIGKCLKKYSEARRSSGGTVQSKQKVSSTGSKMMNFIGLLNKNGLNNTLEEIGLKNLIGKDNNEIFMGLIEYFSPETESVEDSVVRDCVSEILTEIDIFDEQSIISDKDLLQKFLITYVQKSFISSFFEKIQGLCGSINKTNRAIDEIKNNIRITLENKYSIAELTNINWMSRAGKNFMSKICDEAFEIFILMEGC</sequence>
<comment type="caution">
    <text evidence="1">The sequence shown here is derived from an EMBL/GenBank/DDBJ whole genome shotgun (WGS) entry which is preliminary data.</text>
</comment>
<dbReference type="RefSeq" id="WP_307502787.1">
    <property type="nucleotide sequence ID" value="NZ_BAAACE010000029.1"/>
</dbReference>